<dbReference type="GeneID" id="36408939"/>
<protein>
    <submittedName>
        <fullName evidence="6">p-loop containing nucleoside triphosphate hydrolase</fullName>
    </submittedName>
</protein>
<dbReference type="RefSeq" id="XP_024571497.1">
    <property type="nucleotide sequence ID" value="XM_024727136.1"/>
</dbReference>
<keyword evidence="3" id="KW-0963">Cytoplasm</keyword>
<evidence type="ECO:0000313" key="6">
    <source>
        <dbReference type="EMBL" id="CEG35128.1"/>
    </source>
</evidence>
<dbReference type="OrthoDB" id="7344096at2759"/>
<dbReference type="PANTHER" id="PTHR31250">
    <property type="entry name" value="IQ DOMAIN-CONTAINING PROTEIN IQM3"/>
    <property type="match status" value="1"/>
</dbReference>
<organism evidence="6 7">
    <name type="scientific">Plasmopara halstedii</name>
    <name type="common">Downy mildew of sunflower</name>
    <dbReference type="NCBI Taxonomy" id="4781"/>
    <lineage>
        <taxon>Eukaryota</taxon>
        <taxon>Sar</taxon>
        <taxon>Stramenopiles</taxon>
        <taxon>Oomycota</taxon>
        <taxon>Peronosporomycetes</taxon>
        <taxon>Peronosporales</taxon>
        <taxon>Peronosporaceae</taxon>
        <taxon>Plasmopara</taxon>
    </lineage>
</organism>
<dbReference type="GO" id="GO:0005634">
    <property type="term" value="C:nucleus"/>
    <property type="evidence" value="ECO:0007669"/>
    <property type="project" value="UniProtKB-SubCell"/>
</dbReference>
<dbReference type="InterPro" id="IPR044159">
    <property type="entry name" value="IQM"/>
</dbReference>
<evidence type="ECO:0000256" key="3">
    <source>
        <dbReference type="ARBA" id="ARBA00022490"/>
    </source>
</evidence>
<dbReference type="GO" id="GO:0016787">
    <property type="term" value="F:hydrolase activity"/>
    <property type="evidence" value="ECO:0007669"/>
    <property type="project" value="UniProtKB-KW"/>
</dbReference>
<proteinExistence type="predicted"/>
<dbReference type="PANTHER" id="PTHR31250:SF27">
    <property type="entry name" value="IQ DOMAIN-CONTAINING PROTEIN IQM5"/>
    <property type="match status" value="1"/>
</dbReference>
<feature type="coiled-coil region" evidence="5">
    <location>
        <begin position="1197"/>
        <end position="1231"/>
    </location>
</feature>
<dbReference type="InterPro" id="IPR027417">
    <property type="entry name" value="P-loop_NTPase"/>
</dbReference>
<accession>A0A0P1A5E3</accession>
<name>A0A0P1A5E3_PLAHL</name>
<evidence type="ECO:0000256" key="2">
    <source>
        <dbReference type="ARBA" id="ARBA00004496"/>
    </source>
</evidence>
<evidence type="ECO:0000256" key="4">
    <source>
        <dbReference type="ARBA" id="ARBA00023242"/>
    </source>
</evidence>
<dbReference type="SUPFAM" id="SSF52540">
    <property type="entry name" value="P-loop containing nucleoside triphosphate hydrolases"/>
    <property type="match status" value="1"/>
</dbReference>
<keyword evidence="5" id="KW-0175">Coiled coil</keyword>
<dbReference type="STRING" id="4781.A0A0P1A5E3"/>
<dbReference type="OMA" id="WIIVNNQ"/>
<reference evidence="7" key="1">
    <citation type="submission" date="2014-09" db="EMBL/GenBank/DDBJ databases">
        <authorList>
            <person name="Sharma Rahul"/>
            <person name="Thines Marco"/>
        </authorList>
    </citation>
    <scope>NUCLEOTIDE SEQUENCE [LARGE SCALE GENOMIC DNA]</scope>
</reference>
<dbReference type="GO" id="GO:0005737">
    <property type="term" value="C:cytoplasm"/>
    <property type="evidence" value="ECO:0007669"/>
    <property type="project" value="UniProtKB-SubCell"/>
</dbReference>
<evidence type="ECO:0000256" key="5">
    <source>
        <dbReference type="SAM" id="Coils"/>
    </source>
</evidence>
<evidence type="ECO:0000256" key="1">
    <source>
        <dbReference type="ARBA" id="ARBA00004123"/>
    </source>
</evidence>
<comment type="subcellular location">
    <subcellularLocation>
        <location evidence="2">Cytoplasm</location>
    </subcellularLocation>
    <subcellularLocation>
        <location evidence="1">Nucleus</location>
    </subcellularLocation>
</comment>
<feature type="coiled-coil region" evidence="5">
    <location>
        <begin position="1031"/>
        <end position="1117"/>
    </location>
</feature>
<dbReference type="EMBL" id="CCYD01000007">
    <property type="protein sequence ID" value="CEG35128.1"/>
    <property type="molecule type" value="Genomic_DNA"/>
</dbReference>
<keyword evidence="7" id="KW-1185">Reference proteome</keyword>
<evidence type="ECO:0000313" key="7">
    <source>
        <dbReference type="Proteomes" id="UP000054928"/>
    </source>
</evidence>
<keyword evidence="6" id="KW-0378">Hydrolase</keyword>
<dbReference type="Proteomes" id="UP000054928">
    <property type="component" value="Unassembled WGS sequence"/>
</dbReference>
<sequence length="1365" mass="154994">MTAEGMRANRRTTYQNMQEIVMLAKKYSPKLVKGYSAGNISVVDKKSWLEVCDRKHRYGANLRAYYKEWKRQPMEPTKPSFWEWLDDESIEVAGVPRTKLERETVLYCDTAAERQKFALSVQTGLVVHVATQEVVETGPDGWIFVLRDGVLYGSQKETKKIPRIHHTSFVGGECVQTAEYELLVLLRFLVNSGVDLSDVDVDVQRIQKVYRQSVNGALVKKLDNAHFLNAYRVWYFLEQKHVAWKVGLFDELVETVGRKSDMHLVLERSEILADNIVDDTNRESSGFSFSDGEYHPLSVLLPALIVLYSAKRRNFQQRIVKTFGTPVLSQIHVSCYVNGANRATSEFVALPQHHCVRLSEKVSGGNASTSSQANALPPKGNTMKSLVEWKFHSVFTSDSPSHSVDFFTEITLPALRTAQDGINSNIIGWGVHPTQKYQLLFGKNNNEERLVLQPNSAVNDIVEVYGQLVGLLYVFFSHLDLGKPPETGAEFWRLGISSWIIVNNQTIDLLESVDLARTNTSGDRMDFVSLEAPSLAAALRIVHTAKTNHIVRKQNANDAHFFVRLALFYNGQVSTVHLVDLVDQKDHHDQILINERNELYNMLKELKLSTPSSRLNSKRTLVSLLNLTSKMMLSNFMMPLLNANAKTFLYAYIIDSRSSLRECVRLLNAVSGLKGYKCVCKPIRGVSYDQLCFKACLTDLEEGLQGSNNDYDLSVSSNRSMMSSQYKKVTSSPGLDGHVESINSVQHQTVPISLNETEALNWLKTFASRKQDILSGSVDTFDAIISALRVSEQISPDLALPSFRKKQRKNGSLQHNFAKSRPRPTISDLYERLRESLEDVEEIKACSERNPCELDNVLHSQLSQCKTTPELHTPLPLIVQNPTPNDFAQIQHNESVSERTADPQAQQTKHQLDEELTHLIHHAAKNCFASEMPFLVEESYDKSRSKQNVVEATVLLIPETSADDDDAAPKNTFESSNLDSVTLKLLRKAGVPPCAMGAPVVDGLDVKTAKKVQAADANLLRKNYDALLSIVREQQQLKDAAESRLAETLQDQQEMRATFEIQIESMKLKNLDLRSKVRALENHTSVPQLFEQYEHEISNLHAQIQELQAQNVALELRMSDDGSEMRSTISSPGLKKRYRNSVAENRKLKRELLECRKRERHHQVHSRLAGESTRRVDQLSRDLSVKEEILIATRLSKQRLSTEINQYREMADKLNHENEKLLQEKAATLEELGAARMYFASLENEKKKVAILDQFVKKHGDRMTQDRHSKLLSKSEDWRRDQSAHECENKLLAAITRFLPQALPLCNKLLRRLKMQELTLREFAEREVDLINLLVLLVSDQPANALQQMIEQEMNMLQSERRVEQ</sequence>
<keyword evidence="4" id="KW-0539">Nucleus</keyword>